<protein>
    <submittedName>
        <fullName evidence="2">Uncharacterized protein</fullName>
    </submittedName>
</protein>
<dbReference type="EMBL" id="AWQX01000005">
    <property type="protein sequence ID" value="EST36772.1"/>
    <property type="molecule type" value="Genomic_DNA"/>
</dbReference>
<sequence>MALDHAVNPLSSSAELTKAEAVGALVRIVRDDAAHRQRILFALETVTVSHRGRPSYRSEPVLTARTVLWAFNPKCAVRSIASIEGTAAALLAASVATGYTLGSNSLTRVLISAAVGGAVAAASPPPASGNRTLGPGRSSPNRRAGPAPSRSSSSQCSSGK</sequence>
<feature type="compositionally biased region" description="Low complexity" evidence="1">
    <location>
        <begin position="137"/>
        <end position="160"/>
    </location>
</feature>
<reference evidence="2 3" key="1">
    <citation type="journal article" date="2014" name="Genome Announc.">
        <title>Draft Genome Sequence of Streptomyces roseochromogenes subsp. oscitans DS 12.976, Producer of the Aminocoumarin Antibiotic Clorobiocin.</title>
        <authorList>
            <person name="Ruckert C."/>
            <person name="Kalinowski J."/>
            <person name="Heide L."/>
            <person name="Apel A.K."/>
        </authorList>
    </citation>
    <scope>NUCLEOTIDE SEQUENCE [LARGE SCALE GENOMIC DNA]</scope>
    <source>
        <strain evidence="2 3">DS 12.976</strain>
    </source>
</reference>
<evidence type="ECO:0000313" key="3">
    <source>
        <dbReference type="Proteomes" id="UP000017984"/>
    </source>
</evidence>
<comment type="caution">
    <text evidence="2">The sequence shown here is derived from an EMBL/GenBank/DDBJ whole genome shotgun (WGS) entry which is preliminary data.</text>
</comment>
<dbReference type="AlphaFoldDB" id="V6KXC4"/>
<organism evidence="2 3">
    <name type="scientific">Streptomyces roseochromogenus subsp. oscitans DS 12.976</name>
    <dbReference type="NCBI Taxonomy" id="1352936"/>
    <lineage>
        <taxon>Bacteria</taxon>
        <taxon>Bacillati</taxon>
        <taxon>Actinomycetota</taxon>
        <taxon>Actinomycetes</taxon>
        <taxon>Kitasatosporales</taxon>
        <taxon>Streptomycetaceae</taxon>
        <taxon>Streptomyces</taxon>
    </lineage>
</organism>
<dbReference type="PATRIC" id="fig|1352936.5.peg.143"/>
<dbReference type="OrthoDB" id="10008284at2"/>
<dbReference type="STRING" id="1352936.M878_00585"/>
<proteinExistence type="predicted"/>
<gene>
    <name evidence="2" type="ORF">M878_00585</name>
</gene>
<keyword evidence="3" id="KW-1185">Reference proteome</keyword>
<evidence type="ECO:0000256" key="1">
    <source>
        <dbReference type="SAM" id="MobiDB-lite"/>
    </source>
</evidence>
<dbReference type="HOGENOM" id="CLU_1651215_0_0_11"/>
<evidence type="ECO:0000313" key="2">
    <source>
        <dbReference type="EMBL" id="EST36772.1"/>
    </source>
</evidence>
<name>V6KXC4_STRRC</name>
<dbReference type="RefSeq" id="WP_023544156.1">
    <property type="nucleotide sequence ID" value="NZ_CM002285.1"/>
</dbReference>
<dbReference type="Proteomes" id="UP000017984">
    <property type="component" value="Chromosome"/>
</dbReference>
<accession>V6KXC4</accession>
<feature type="region of interest" description="Disordered" evidence="1">
    <location>
        <begin position="121"/>
        <end position="160"/>
    </location>
</feature>